<evidence type="ECO:0000256" key="8">
    <source>
        <dbReference type="SAM" id="MobiDB-lite"/>
    </source>
</evidence>
<evidence type="ECO:0000256" key="5">
    <source>
        <dbReference type="ARBA" id="ARBA00023200"/>
    </source>
</evidence>
<dbReference type="InterPro" id="IPR023346">
    <property type="entry name" value="Lysozyme-like_dom_sf"/>
</dbReference>
<dbReference type="InterPro" id="IPR051018">
    <property type="entry name" value="Bacteriophage_GH24"/>
</dbReference>
<gene>
    <name evidence="9" type="ORF">EKJ_20720</name>
</gene>
<evidence type="ECO:0000256" key="4">
    <source>
        <dbReference type="ARBA" id="ARBA00022801"/>
    </source>
</evidence>
<dbReference type="GO" id="GO:0042742">
    <property type="term" value="P:defense response to bacterium"/>
    <property type="evidence" value="ECO:0007669"/>
    <property type="project" value="UniProtKB-KW"/>
</dbReference>
<comment type="catalytic activity">
    <reaction evidence="1 7">
        <text>Hydrolysis of (1-&gt;4)-beta-linkages between N-acetylmuramic acid and N-acetyl-D-glucosamine residues in a peptidoglycan and between N-acetyl-D-glucosamine residues in chitodextrins.</text>
        <dbReference type="EC" id="3.2.1.17"/>
    </reaction>
</comment>
<reference evidence="9 10" key="1">
    <citation type="submission" date="2019-01" db="EMBL/GenBank/DDBJ databases">
        <title>Complete genome sequence of Erythrobacter flavus KJ5.</title>
        <authorList>
            <person name="Kanesaki Y."/>
            <person name="Brotosudarmo T."/>
            <person name="Moriuchi R."/>
            <person name="Awai K."/>
        </authorList>
    </citation>
    <scope>NUCLEOTIDE SEQUENCE [LARGE SCALE GENOMIC DNA]</scope>
    <source>
        <strain evidence="9 10">KJ5</strain>
    </source>
</reference>
<evidence type="ECO:0000313" key="9">
    <source>
        <dbReference type="EMBL" id="BBI21225.1"/>
    </source>
</evidence>
<dbReference type="Gene3D" id="1.10.530.40">
    <property type="match status" value="1"/>
</dbReference>
<accession>A0A3T1CJN7</accession>
<dbReference type="PANTHER" id="PTHR38107:SF3">
    <property type="entry name" value="LYSOZYME RRRD-RELATED"/>
    <property type="match status" value="1"/>
</dbReference>
<dbReference type="GO" id="GO:0031640">
    <property type="term" value="P:killing of cells of another organism"/>
    <property type="evidence" value="ECO:0007669"/>
    <property type="project" value="UniProtKB-KW"/>
</dbReference>
<evidence type="ECO:0000256" key="2">
    <source>
        <dbReference type="ARBA" id="ARBA00022529"/>
    </source>
</evidence>
<feature type="region of interest" description="Disordered" evidence="8">
    <location>
        <begin position="1"/>
        <end position="26"/>
    </location>
</feature>
<proteinExistence type="inferred from homology"/>
<dbReference type="EC" id="3.2.1.17" evidence="7"/>
<dbReference type="InterPro" id="IPR002196">
    <property type="entry name" value="Glyco_hydro_24"/>
</dbReference>
<evidence type="ECO:0000313" key="10">
    <source>
        <dbReference type="Proteomes" id="UP000290057"/>
    </source>
</evidence>
<dbReference type="InterPro" id="IPR023347">
    <property type="entry name" value="Lysozyme_dom_sf"/>
</dbReference>
<sequence length="307" mass="34241">MDMGTAKKKPEGPRNSAIRSETPGSDDALKALLDELNRPLDEVDWSHTTLRGKRGEKPQYFLKRLRRERQHRRELRRARKAAARAFDVRPKISTRKRATLMLGAGALGLTAFTGPPKMRKAFVEPAAAEQVVEYVEGERRPAQLLFASDTFKQALIEEEGVRYTVYRDVAGYPTVGVGHLVEPEDRLRVGDRISERRVLDFLDADLAEAESGVRELVGDLPLHQHEFDALLDLVYNVGIGNVSPSESPRLNAAIDRGDYEGIAAELNYTHAGGRFAKGLEYRSERRAQIFLDAAYADPRSAANDTSA</sequence>
<name>A0A3T1CJN7_9SPHN</name>
<keyword evidence="3 7" id="KW-0081">Bacteriolytic enzyme</keyword>
<keyword evidence="4 7" id="KW-0378">Hydrolase</keyword>
<dbReference type="PANTHER" id="PTHR38107">
    <property type="match status" value="1"/>
</dbReference>
<keyword evidence="2 7" id="KW-0929">Antimicrobial</keyword>
<evidence type="ECO:0000256" key="6">
    <source>
        <dbReference type="ARBA" id="ARBA00023295"/>
    </source>
</evidence>
<dbReference type="Pfam" id="PF00959">
    <property type="entry name" value="Phage_lysozyme"/>
    <property type="match status" value="1"/>
</dbReference>
<dbReference type="Proteomes" id="UP000290057">
    <property type="component" value="Chromosome"/>
</dbReference>
<evidence type="ECO:0000256" key="7">
    <source>
        <dbReference type="RuleBase" id="RU003788"/>
    </source>
</evidence>
<dbReference type="GO" id="GO:0003796">
    <property type="term" value="F:lysozyme activity"/>
    <property type="evidence" value="ECO:0007669"/>
    <property type="project" value="UniProtKB-EC"/>
</dbReference>
<dbReference type="InterPro" id="IPR034690">
    <property type="entry name" value="Endolysin_T4_type"/>
</dbReference>
<keyword evidence="6 7" id="KW-0326">Glycosidase</keyword>
<comment type="similarity">
    <text evidence="7">Belongs to the glycosyl hydrolase 24 family.</text>
</comment>
<protein>
    <recommendedName>
        <fullName evidence="7">Lysozyme</fullName>
        <ecNumber evidence="7">3.2.1.17</ecNumber>
    </recommendedName>
</protein>
<dbReference type="SUPFAM" id="SSF53955">
    <property type="entry name" value="Lysozyme-like"/>
    <property type="match status" value="1"/>
</dbReference>
<organism evidence="9 10">
    <name type="scientific">Qipengyuania flava</name>
    <dbReference type="NCBI Taxonomy" id="192812"/>
    <lineage>
        <taxon>Bacteria</taxon>
        <taxon>Pseudomonadati</taxon>
        <taxon>Pseudomonadota</taxon>
        <taxon>Alphaproteobacteria</taxon>
        <taxon>Sphingomonadales</taxon>
        <taxon>Erythrobacteraceae</taxon>
        <taxon>Qipengyuania</taxon>
    </lineage>
</organism>
<dbReference type="InterPro" id="IPR033907">
    <property type="entry name" value="Endolysin_autolysin"/>
</dbReference>
<dbReference type="GO" id="GO:0009253">
    <property type="term" value="P:peptidoglycan catabolic process"/>
    <property type="evidence" value="ECO:0007669"/>
    <property type="project" value="InterPro"/>
</dbReference>
<dbReference type="AlphaFoldDB" id="A0A3T1CJN7"/>
<keyword evidence="5" id="KW-1035">Host cytoplasm</keyword>
<dbReference type="CDD" id="cd00737">
    <property type="entry name" value="lyz_endolysin_autolysin"/>
    <property type="match status" value="1"/>
</dbReference>
<evidence type="ECO:0000256" key="1">
    <source>
        <dbReference type="ARBA" id="ARBA00000632"/>
    </source>
</evidence>
<keyword evidence="10" id="KW-1185">Reference proteome</keyword>
<evidence type="ECO:0000256" key="3">
    <source>
        <dbReference type="ARBA" id="ARBA00022638"/>
    </source>
</evidence>
<dbReference type="HAMAP" id="MF_04110">
    <property type="entry name" value="ENDOLYSIN_T4"/>
    <property type="match status" value="1"/>
</dbReference>
<dbReference type="GO" id="GO:0016998">
    <property type="term" value="P:cell wall macromolecule catabolic process"/>
    <property type="evidence" value="ECO:0007669"/>
    <property type="project" value="InterPro"/>
</dbReference>
<dbReference type="EMBL" id="AP019389">
    <property type="protein sequence ID" value="BBI21225.1"/>
    <property type="molecule type" value="Genomic_DNA"/>
</dbReference>